<dbReference type="GO" id="GO:0055129">
    <property type="term" value="P:L-proline biosynthetic process"/>
    <property type="evidence" value="ECO:0007669"/>
    <property type="project" value="UniProtKB-UniPathway"/>
</dbReference>
<organism evidence="9 10">
    <name type="scientific">Flavobacterium stagni</name>
    <dbReference type="NCBI Taxonomy" id="2506421"/>
    <lineage>
        <taxon>Bacteria</taxon>
        <taxon>Pseudomonadati</taxon>
        <taxon>Bacteroidota</taxon>
        <taxon>Flavobacteriia</taxon>
        <taxon>Flavobacteriales</taxon>
        <taxon>Flavobacteriaceae</taxon>
        <taxon>Flavobacterium</taxon>
    </lineage>
</organism>
<comment type="pathway">
    <text evidence="2">Amino-acid biosynthesis; L-proline biosynthesis; L-glutamate 5-semialdehyde from L-ornithine: step 1/1.</text>
</comment>
<dbReference type="Proteomes" id="UP000289857">
    <property type="component" value="Unassembled WGS sequence"/>
</dbReference>
<dbReference type="GO" id="GO:0004587">
    <property type="term" value="F:ornithine aminotransferase activity"/>
    <property type="evidence" value="ECO:0007669"/>
    <property type="project" value="UniProtKB-EC"/>
</dbReference>
<dbReference type="SUPFAM" id="SSF53383">
    <property type="entry name" value="PLP-dependent transferases"/>
    <property type="match status" value="1"/>
</dbReference>
<dbReference type="Pfam" id="PF00202">
    <property type="entry name" value="Aminotran_3"/>
    <property type="match status" value="1"/>
</dbReference>
<dbReference type="GO" id="GO:0005737">
    <property type="term" value="C:cytoplasm"/>
    <property type="evidence" value="ECO:0007669"/>
    <property type="project" value="TreeGrafter"/>
</dbReference>
<dbReference type="PANTHER" id="PTHR11986">
    <property type="entry name" value="AMINOTRANSFERASE CLASS III"/>
    <property type="match status" value="1"/>
</dbReference>
<accession>A0A4Q1K8N8</accession>
<dbReference type="CDD" id="cd00610">
    <property type="entry name" value="OAT_like"/>
    <property type="match status" value="1"/>
</dbReference>
<dbReference type="InterPro" id="IPR050103">
    <property type="entry name" value="Class-III_PLP-dep_AT"/>
</dbReference>
<evidence type="ECO:0000256" key="2">
    <source>
        <dbReference type="ARBA" id="ARBA00004998"/>
    </source>
</evidence>
<keyword evidence="6 8" id="KW-0663">Pyridoxal phosphate</keyword>
<dbReference type="OrthoDB" id="9801052at2"/>
<dbReference type="InterPro" id="IPR015421">
    <property type="entry name" value="PyrdxlP-dep_Trfase_major"/>
</dbReference>
<comment type="caution">
    <text evidence="9">The sequence shown here is derived from an EMBL/GenBank/DDBJ whole genome shotgun (WGS) entry which is preliminary data.</text>
</comment>
<sequence length="428" mass="46582">MMISEKLRSQEAIELEDKYGAHNYHPLPVVLSRGEGVYVWDAEGKQYYDFLSAYSAVNQGHCHPKIVGAMVNQAQTLTLTSRAFYNDKLGVYEQYITNYFGFDKVLPMNTGAEAVETALKICRKWAYEKKGIAENEAQIIVCDGNFHGRTTTIISFSNDENARKNFGPYTAGFIKIPYDDTEALEKALTSSQNVAGFLVEPIQGEAGVYVPSEDFLAKAQALCAAHNVLFIADEVQTGIARTGSLLAVCGNCNCEKSCEKQATYVQPDILILGKALSGGAYPVSAVLANDAIMNVIKPGQHGSTFGGNPVAAATAIAALEVVEEEGLAANARRLGQLFRDLLQEYVTESNIVTLVRGKGLLNAIVINDTEESETAWNICVKLAENGLLAKPTHGNIIRFAPPLVMTEEQLRDCVAIIIKTLKAFEPEL</sequence>
<dbReference type="InterPro" id="IPR015424">
    <property type="entry name" value="PyrdxlP-dep_Trfase"/>
</dbReference>
<keyword evidence="4 9" id="KW-0032">Aminotransferase</keyword>
<protein>
    <recommendedName>
        <fullName evidence="3">ornithine aminotransferase</fullName>
        <ecNumber evidence="3">2.6.1.13</ecNumber>
    </recommendedName>
    <alternativeName>
        <fullName evidence="7">Ornithine--oxo-acid aminotransferase</fullName>
    </alternativeName>
</protein>
<evidence type="ECO:0000256" key="3">
    <source>
        <dbReference type="ARBA" id="ARBA00012924"/>
    </source>
</evidence>
<evidence type="ECO:0000256" key="6">
    <source>
        <dbReference type="ARBA" id="ARBA00022898"/>
    </source>
</evidence>
<dbReference type="EMBL" id="SBKN01000004">
    <property type="protein sequence ID" value="RXR22679.1"/>
    <property type="molecule type" value="Genomic_DNA"/>
</dbReference>
<dbReference type="AlphaFoldDB" id="A0A4Q1K8N8"/>
<dbReference type="InterPro" id="IPR010164">
    <property type="entry name" value="Orn_aminotrans"/>
</dbReference>
<keyword evidence="5 9" id="KW-0808">Transferase</keyword>
<evidence type="ECO:0000256" key="8">
    <source>
        <dbReference type="RuleBase" id="RU003560"/>
    </source>
</evidence>
<comment type="cofactor">
    <cofactor evidence="1">
        <name>pyridoxal 5'-phosphate</name>
        <dbReference type="ChEBI" id="CHEBI:597326"/>
    </cofactor>
</comment>
<evidence type="ECO:0000313" key="10">
    <source>
        <dbReference type="Proteomes" id="UP000289857"/>
    </source>
</evidence>
<dbReference type="Gene3D" id="3.40.640.10">
    <property type="entry name" value="Type I PLP-dependent aspartate aminotransferase-like (Major domain)"/>
    <property type="match status" value="1"/>
</dbReference>
<dbReference type="PANTHER" id="PTHR11986:SF18">
    <property type="entry name" value="ORNITHINE AMINOTRANSFERASE, MITOCHONDRIAL"/>
    <property type="match status" value="1"/>
</dbReference>
<gene>
    <name evidence="9" type="primary">rocD</name>
    <name evidence="9" type="ORF">EQG61_08785</name>
</gene>
<dbReference type="InterPro" id="IPR015422">
    <property type="entry name" value="PyrdxlP-dep_Trfase_small"/>
</dbReference>
<name>A0A4Q1K8N8_9FLAO</name>
<dbReference type="PIRSF" id="PIRSF000521">
    <property type="entry name" value="Transaminase_4ab_Lys_Orn"/>
    <property type="match status" value="1"/>
</dbReference>
<evidence type="ECO:0000256" key="5">
    <source>
        <dbReference type="ARBA" id="ARBA00022679"/>
    </source>
</evidence>
<keyword evidence="10" id="KW-1185">Reference proteome</keyword>
<dbReference type="GO" id="GO:0030170">
    <property type="term" value="F:pyridoxal phosphate binding"/>
    <property type="evidence" value="ECO:0007669"/>
    <property type="project" value="InterPro"/>
</dbReference>
<evidence type="ECO:0000256" key="1">
    <source>
        <dbReference type="ARBA" id="ARBA00001933"/>
    </source>
</evidence>
<comment type="similarity">
    <text evidence="8">Belongs to the class-III pyridoxal-phosphate-dependent aminotransferase family.</text>
</comment>
<evidence type="ECO:0000313" key="9">
    <source>
        <dbReference type="EMBL" id="RXR22679.1"/>
    </source>
</evidence>
<dbReference type="GO" id="GO:0010121">
    <property type="term" value="P:L-arginine catabolic process to proline via ornithine"/>
    <property type="evidence" value="ECO:0007669"/>
    <property type="project" value="TreeGrafter"/>
</dbReference>
<dbReference type="EC" id="2.6.1.13" evidence="3"/>
<dbReference type="InterPro" id="IPR005814">
    <property type="entry name" value="Aminotrans_3"/>
</dbReference>
<reference evidence="10" key="1">
    <citation type="submission" date="2019-01" db="EMBL/GenBank/DDBJ databases">
        <title>Cytophagaceae bacterium strain CAR-16.</title>
        <authorList>
            <person name="Chen W.-M."/>
        </authorList>
    </citation>
    <scope>NUCLEOTIDE SEQUENCE [LARGE SCALE GENOMIC DNA]</scope>
    <source>
        <strain evidence="10">WWJ-16</strain>
    </source>
</reference>
<dbReference type="GO" id="GO:0019544">
    <property type="term" value="P:L-arginine catabolic process to L-glutamate"/>
    <property type="evidence" value="ECO:0007669"/>
    <property type="project" value="TreeGrafter"/>
</dbReference>
<dbReference type="FunFam" id="3.90.1150.10:FF:000152">
    <property type="entry name" value="Ornithine aminotransferase"/>
    <property type="match status" value="2"/>
</dbReference>
<proteinExistence type="inferred from homology"/>
<dbReference type="Gene3D" id="3.90.1150.10">
    <property type="entry name" value="Aspartate Aminotransferase, domain 1"/>
    <property type="match status" value="1"/>
</dbReference>
<evidence type="ECO:0000256" key="7">
    <source>
        <dbReference type="ARBA" id="ARBA00030587"/>
    </source>
</evidence>
<evidence type="ECO:0000256" key="4">
    <source>
        <dbReference type="ARBA" id="ARBA00022576"/>
    </source>
</evidence>
<dbReference type="GO" id="GO:0042802">
    <property type="term" value="F:identical protein binding"/>
    <property type="evidence" value="ECO:0007669"/>
    <property type="project" value="TreeGrafter"/>
</dbReference>
<dbReference type="NCBIfam" id="TIGR01885">
    <property type="entry name" value="Orn_aminotrans"/>
    <property type="match status" value="1"/>
</dbReference>
<dbReference type="FunFam" id="3.40.640.10:FF:000011">
    <property type="entry name" value="Ornithine aminotransferase"/>
    <property type="match status" value="1"/>
</dbReference>
<dbReference type="UniPathway" id="UPA00098">
    <property type="reaction ID" value="UER00358"/>
</dbReference>